<reference evidence="13" key="1">
    <citation type="submission" date="2016-03" db="EMBL/GenBank/DDBJ databases">
        <authorList>
            <person name="Ploux O."/>
        </authorList>
    </citation>
    <scope>NUCLEOTIDE SEQUENCE</scope>
</reference>
<comment type="subcellular location">
    <subcellularLocation>
        <location evidence="2">Endoplasmic reticulum membrane</location>
        <topology evidence="2">Peripheral membrane protein</topology>
    </subcellularLocation>
    <subcellularLocation>
        <location evidence="1">Microsome membrane</location>
        <topology evidence="1">Peripheral membrane protein</topology>
    </subcellularLocation>
</comment>
<dbReference type="GO" id="GO:0005506">
    <property type="term" value="F:iron ion binding"/>
    <property type="evidence" value="ECO:0007669"/>
    <property type="project" value="InterPro"/>
</dbReference>
<evidence type="ECO:0000256" key="8">
    <source>
        <dbReference type="ARBA" id="ARBA00023004"/>
    </source>
</evidence>
<sequence>MSTAETGITFPWQLPLLLIVLVLLVYLYGIWTFSTWSRLGIPGPRPSAFVGNLGDFQSKGFLASFEEWRKTYGKTYGIYFTRQPVLVTTDPAILKEVMVKQFHNFTDRHFITAELTQDCFRSNLFLSGGDTWRRYRLAMAPSFTSGKLKAVMTYITNCCQTLTSVLEQNAKAEDIVDLKDLYQRFTMDVIAGTALGLETKMLTDKRPEQQQMLSAMNEVFASTVADSLPVRLVGIFPALAAPLRWSGFVAIPPNAASFFKTLLDSLIRQRDIHPTDSHRRVDFLQQLLDLRVRPGQHVCDVTEEPFGKKPTKLLTQQEVVSQCFNIALAGFETTASALRFLTYHLAIHQDVQDKVLAEIQQVIGKEEISYEHLAELKYLDCVILETLRMYPSTPLIGRRAAATATVNGVTIPAGASVFIPIYAATHDPTNYPEPHLFKPERFETVHQSILSLLPFGLGPRQCIGMRLALLEIKMAVAHVLPRIKFAPCDLTPANINFTNRLLLLPTVPICVSAKLRT</sequence>
<evidence type="ECO:0000256" key="1">
    <source>
        <dbReference type="ARBA" id="ARBA00004174"/>
    </source>
</evidence>
<dbReference type="GO" id="GO:0016705">
    <property type="term" value="F:oxidoreductase activity, acting on paired donors, with incorporation or reduction of molecular oxygen"/>
    <property type="evidence" value="ECO:0007669"/>
    <property type="project" value="InterPro"/>
</dbReference>
<evidence type="ECO:0000256" key="6">
    <source>
        <dbReference type="ARBA" id="ARBA00022848"/>
    </source>
</evidence>
<dbReference type="GO" id="GO:0020037">
    <property type="term" value="F:heme binding"/>
    <property type="evidence" value="ECO:0007669"/>
    <property type="project" value="InterPro"/>
</dbReference>
<dbReference type="SUPFAM" id="SSF48264">
    <property type="entry name" value="Cytochrome P450"/>
    <property type="match status" value="1"/>
</dbReference>
<dbReference type="PANTHER" id="PTHR24302:SF15">
    <property type="entry name" value="FATTY-ACID PEROXYGENASE"/>
    <property type="match status" value="1"/>
</dbReference>
<keyword evidence="7 11" id="KW-0560">Oxidoreductase</keyword>
<proteinExistence type="evidence at transcript level"/>
<dbReference type="OrthoDB" id="2789670at2759"/>
<feature type="binding site" description="axial binding residue" evidence="10">
    <location>
        <position position="462"/>
    </location>
    <ligand>
        <name>heme</name>
        <dbReference type="ChEBI" id="CHEBI:30413"/>
    </ligand>
    <ligandPart>
        <name>Fe</name>
        <dbReference type="ChEBI" id="CHEBI:18248"/>
    </ligandPart>
</feature>
<evidence type="ECO:0000256" key="4">
    <source>
        <dbReference type="ARBA" id="ARBA00022617"/>
    </source>
</evidence>
<comment type="function">
    <text evidence="9">Cytochromes P450 are a group of heme-thiolate monooxygenases. They oxidize a variety of structurally unrelated compounds, including steroids, fatty acids, and xenobiotics.</text>
</comment>
<dbReference type="InterPro" id="IPR002401">
    <property type="entry name" value="Cyt_P450_E_grp-I"/>
</dbReference>
<dbReference type="EMBL" id="KU923379">
    <property type="protein sequence ID" value="ANA05286.1"/>
    <property type="molecule type" value="mRNA"/>
</dbReference>
<dbReference type="InterPro" id="IPR017972">
    <property type="entry name" value="Cyt_P450_CS"/>
</dbReference>
<comment type="cofactor">
    <cofactor evidence="10">
        <name>heme</name>
        <dbReference type="ChEBI" id="CHEBI:30413"/>
    </cofactor>
</comment>
<keyword evidence="12" id="KW-1133">Transmembrane helix</keyword>
<evidence type="ECO:0000256" key="9">
    <source>
        <dbReference type="ARBA" id="ARBA00043906"/>
    </source>
</evidence>
<dbReference type="GO" id="GO:0008395">
    <property type="term" value="F:steroid hydroxylase activity"/>
    <property type="evidence" value="ECO:0007669"/>
    <property type="project" value="TreeGrafter"/>
</dbReference>
<comment type="similarity">
    <text evidence="3 11">Belongs to the cytochrome P450 family.</text>
</comment>
<organism evidence="13">
    <name type="scientific">Pomacea canaliculata</name>
    <name type="common">Golden apple snail</name>
    <dbReference type="NCBI Taxonomy" id="400727"/>
    <lineage>
        <taxon>Eukaryota</taxon>
        <taxon>Metazoa</taxon>
        <taxon>Spiralia</taxon>
        <taxon>Lophotrochozoa</taxon>
        <taxon>Mollusca</taxon>
        <taxon>Gastropoda</taxon>
        <taxon>Caenogastropoda</taxon>
        <taxon>Architaenioglossa</taxon>
        <taxon>Ampullarioidea</taxon>
        <taxon>Ampullariidae</taxon>
        <taxon>Pomacea</taxon>
    </lineage>
</organism>
<keyword evidence="12" id="KW-0472">Membrane</keyword>
<evidence type="ECO:0000313" key="13">
    <source>
        <dbReference type="EMBL" id="ANA05286.1"/>
    </source>
</evidence>
<keyword evidence="5 10" id="KW-0479">Metal-binding</keyword>
<dbReference type="GO" id="GO:0005789">
    <property type="term" value="C:endoplasmic reticulum membrane"/>
    <property type="evidence" value="ECO:0007669"/>
    <property type="project" value="UniProtKB-SubCell"/>
</dbReference>
<evidence type="ECO:0000256" key="2">
    <source>
        <dbReference type="ARBA" id="ARBA00004406"/>
    </source>
</evidence>
<evidence type="ECO:0000256" key="5">
    <source>
        <dbReference type="ARBA" id="ARBA00022723"/>
    </source>
</evidence>
<evidence type="ECO:0000256" key="11">
    <source>
        <dbReference type="RuleBase" id="RU000461"/>
    </source>
</evidence>
<keyword evidence="6" id="KW-0492">Microsome</keyword>
<dbReference type="CDD" id="cd11055">
    <property type="entry name" value="CYP3A-like"/>
    <property type="match status" value="1"/>
</dbReference>
<accession>A0A166FKI1</accession>
<dbReference type="PRINTS" id="PR00385">
    <property type="entry name" value="P450"/>
</dbReference>
<dbReference type="FunFam" id="1.10.630.10:FF:000042">
    <property type="entry name" value="Cytochrome P450"/>
    <property type="match status" value="1"/>
</dbReference>
<dbReference type="InterPro" id="IPR050705">
    <property type="entry name" value="Cytochrome_P450_3A"/>
</dbReference>
<evidence type="ECO:0000256" key="7">
    <source>
        <dbReference type="ARBA" id="ARBA00023002"/>
    </source>
</evidence>
<evidence type="ECO:0000256" key="10">
    <source>
        <dbReference type="PIRSR" id="PIRSR602401-1"/>
    </source>
</evidence>
<dbReference type="Gene3D" id="1.10.630.10">
    <property type="entry name" value="Cytochrome P450"/>
    <property type="match status" value="1"/>
</dbReference>
<dbReference type="PANTHER" id="PTHR24302">
    <property type="entry name" value="CYTOCHROME P450 FAMILY 3"/>
    <property type="match status" value="1"/>
</dbReference>
<dbReference type="InterPro" id="IPR001128">
    <property type="entry name" value="Cyt_P450"/>
</dbReference>
<keyword evidence="11" id="KW-0503">Monooxygenase</keyword>
<protein>
    <submittedName>
        <fullName evidence="13">Cytochrome P450 CYP3A-like protein</fullName>
    </submittedName>
</protein>
<keyword evidence="12" id="KW-0812">Transmembrane</keyword>
<feature type="transmembrane region" description="Helical" evidence="12">
    <location>
        <begin position="12"/>
        <end position="31"/>
    </location>
</feature>
<evidence type="ECO:0000256" key="3">
    <source>
        <dbReference type="ARBA" id="ARBA00010617"/>
    </source>
</evidence>
<keyword evidence="4 10" id="KW-0349">Heme</keyword>
<keyword evidence="8 10" id="KW-0408">Iron</keyword>
<name>A0A166FKI1_POMCA</name>
<dbReference type="PRINTS" id="PR00463">
    <property type="entry name" value="EP450I"/>
</dbReference>
<keyword evidence="6" id="KW-0256">Endoplasmic reticulum</keyword>
<dbReference type="Pfam" id="PF00067">
    <property type="entry name" value="p450"/>
    <property type="match status" value="1"/>
</dbReference>
<dbReference type="AlphaFoldDB" id="A0A166FKI1"/>
<dbReference type="PROSITE" id="PS00086">
    <property type="entry name" value="CYTOCHROME_P450"/>
    <property type="match status" value="1"/>
</dbReference>
<dbReference type="InterPro" id="IPR036396">
    <property type="entry name" value="Cyt_P450_sf"/>
</dbReference>
<evidence type="ECO:0000256" key="12">
    <source>
        <dbReference type="SAM" id="Phobius"/>
    </source>
</evidence>